<evidence type="ECO:0000313" key="1">
    <source>
        <dbReference type="EMBL" id="KIM00145.1"/>
    </source>
</evidence>
<dbReference type="AlphaFoldDB" id="A0A0C2YK71"/>
<evidence type="ECO:0000313" key="2">
    <source>
        <dbReference type="Proteomes" id="UP000031971"/>
    </source>
</evidence>
<proteinExistence type="predicted"/>
<organism evidence="1 2">
    <name type="scientific">Paramagnetospirillum magnetotacticum MS-1</name>
    <dbReference type="NCBI Taxonomy" id="272627"/>
    <lineage>
        <taxon>Bacteria</taxon>
        <taxon>Pseudomonadati</taxon>
        <taxon>Pseudomonadota</taxon>
        <taxon>Alphaproteobacteria</taxon>
        <taxon>Rhodospirillales</taxon>
        <taxon>Magnetospirillaceae</taxon>
        <taxon>Paramagnetospirillum</taxon>
    </lineage>
</organism>
<dbReference type="Proteomes" id="UP000031971">
    <property type="component" value="Unassembled WGS sequence"/>
</dbReference>
<dbReference type="STRING" id="272627.CCC_02933"/>
<keyword evidence="2" id="KW-1185">Reference proteome</keyword>
<dbReference type="EMBL" id="JXSL01000020">
    <property type="protein sequence ID" value="KIM00145.1"/>
    <property type="molecule type" value="Genomic_DNA"/>
</dbReference>
<accession>A0A0C2YK71</accession>
<comment type="caution">
    <text evidence="1">The sequence shown here is derived from an EMBL/GenBank/DDBJ whole genome shotgun (WGS) entry which is preliminary data.</text>
</comment>
<gene>
    <name evidence="1" type="ORF">CCC_02933</name>
</gene>
<sequence length="163" mass="17607">MLSQSYPESIATLAAGVNPATLRGWRTQGPLTEFKPGAHTARQVLILRLAKELSAAGIPAATFGDMATKVIDQLSTQPNVMIELLHAPAHELRGKAPMLLIWRDAQGAYQHLLARSPDLSGVVRWDVVQLSEIIGPVLRRADQLQADLALAQAKDEESTDAQA</sequence>
<protein>
    <submittedName>
        <fullName evidence="1">Uncharacterized protein</fullName>
    </submittedName>
</protein>
<name>A0A0C2YK71_PARME</name>
<dbReference type="RefSeq" id="WP_009867481.1">
    <property type="nucleotide sequence ID" value="NZ_JXSL01000020.1"/>
</dbReference>
<reference evidence="1 2" key="1">
    <citation type="submission" date="2015-01" db="EMBL/GenBank/DDBJ databases">
        <title>Genome Sequence of Magnetospirillum magnetotacticum Strain MS-1.</title>
        <authorList>
            <person name="Marinov G.K."/>
            <person name="Smalley M.D."/>
            <person name="DeSalvo G."/>
        </authorList>
    </citation>
    <scope>NUCLEOTIDE SEQUENCE [LARGE SCALE GENOMIC DNA]</scope>
    <source>
        <strain evidence="1 2">MS-1</strain>
    </source>
</reference>